<dbReference type="InterPro" id="IPR035920">
    <property type="entry name" value="YhbY-like_sf"/>
</dbReference>
<evidence type="ECO:0000259" key="3">
    <source>
        <dbReference type="PROSITE" id="PS51295"/>
    </source>
</evidence>
<gene>
    <name evidence="4" type="ORF">BTA35_0214685</name>
</gene>
<dbReference type="SMART" id="SM01103">
    <property type="entry name" value="CRS1_YhbY"/>
    <property type="match status" value="1"/>
</dbReference>
<evidence type="ECO:0000313" key="4">
    <source>
        <dbReference type="EMBL" id="OOV86221.1"/>
    </source>
</evidence>
<feature type="domain" description="CRM" evidence="3">
    <location>
        <begin position="1"/>
        <end position="97"/>
    </location>
</feature>
<evidence type="ECO:0000256" key="2">
    <source>
        <dbReference type="PROSITE-ProRule" id="PRU00626"/>
    </source>
</evidence>
<accession>A0A1T1H8N0</accession>
<dbReference type="InterPro" id="IPR017924">
    <property type="entry name" value="RNA-binding_YhbY"/>
</dbReference>
<dbReference type="PANTHER" id="PTHR40065:SF3">
    <property type="entry name" value="RNA-BINDING PROTEIN YHBY"/>
    <property type="match status" value="1"/>
</dbReference>
<dbReference type="Gene3D" id="3.30.110.60">
    <property type="entry name" value="YhbY-like"/>
    <property type="match status" value="1"/>
</dbReference>
<dbReference type="SUPFAM" id="SSF75471">
    <property type="entry name" value="YhbY-like"/>
    <property type="match status" value="1"/>
</dbReference>
<evidence type="ECO:0000313" key="5">
    <source>
        <dbReference type="Proteomes" id="UP000190064"/>
    </source>
</evidence>
<dbReference type="EMBL" id="MTSD02000008">
    <property type="protein sequence ID" value="OOV86221.1"/>
    <property type="molecule type" value="Genomic_DNA"/>
</dbReference>
<dbReference type="RefSeq" id="WP_078320569.1">
    <property type="nucleotide sequence ID" value="NZ_FXTS01000009.1"/>
</dbReference>
<dbReference type="AlphaFoldDB" id="A0A1T1H8N0"/>
<protein>
    <recommendedName>
        <fullName evidence="3">CRM domain-containing protein</fullName>
    </recommendedName>
</protein>
<dbReference type="PROSITE" id="PS51295">
    <property type="entry name" value="CRM"/>
    <property type="match status" value="1"/>
</dbReference>
<evidence type="ECO:0000256" key="1">
    <source>
        <dbReference type="ARBA" id="ARBA00022884"/>
    </source>
</evidence>
<name>A0A1T1H8N0_OCELI</name>
<dbReference type="NCBIfam" id="TIGR00253">
    <property type="entry name" value="RNA_bind_YhbY"/>
    <property type="match status" value="1"/>
</dbReference>
<keyword evidence="1 2" id="KW-0694">RNA-binding</keyword>
<dbReference type="Pfam" id="PF01985">
    <property type="entry name" value="CRS1_YhbY"/>
    <property type="match status" value="1"/>
</dbReference>
<dbReference type="Proteomes" id="UP000190064">
    <property type="component" value="Unassembled WGS sequence"/>
</dbReference>
<organism evidence="4 5">
    <name type="scientific">Oceanospirillum linum</name>
    <dbReference type="NCBI Taxonomy" id="966"/>
    <lineage>
        <taxon>Bacteria</taxon>
        <taxon>Pseudomonadati</taxon>
        <taxon>Pseudomonadota</taxon>
        <taxon>Gammaproteobacteria</taxon>
        <taxon>Oceanospirillales</taxon>
        <taxon>Oceanospirillaceae</taxon>
        <taxon>Oceanospirillum</taxon>
    </lineage>
</organism>
<proteinExistence type="predicted"/>
<reference evidence="4" key="1">
    <citation type="submission" date="2017-02" db="EMBL/GenBank/DDBJ databases">
        <title>Draft Genome Sequence of the Salt Water Bacterium Oceanospirillum linum ATCC 11336.</title>
        <authorList>
            <person name="Trachtenberg A.M."/>
            <person name="Carney J.G."/>
            <person name="Linnane J.D."/>
            <person name="Rheaume B.A."/>
            <person name="Pitts N.L."/>
            <person name="Mykles D.L."/>
            <person name="Maclea K.S."/>
        </authorList>
    </citation>
    <scope>NUCLEOTIDE SEQUENCE [LARGE SCALE GENOMIC DNA]</scope>
    <source>
        <strain evidence="4">ATCC 11336</strain>
    </source>
</reference>
<dbReference type="InterPro" id="IPR051925">
    <property type="entry name" value="RNA-binding_domain"/>
</dbReference>
<keyword evidence="5" id="KW-1185">Reference proteome</keyword>
<dbReference type="PANTHER" id="PTHR40065">
    <property type="entry name" value="RNA-BINDING PROTEIN YHBY"/>
    <property type="match status" value="1"/>
</dbReference>
<sequence length="107" mass="12149">MSLTSAVKKQYRSIAHHLNPVVIVSENGLSEALLAEVDRALTDHELIKVRISVADRESKVLLIEEIRKETGAELVQTIGKMAILFRKAKEQNAKLSNLVRYQHYLNR</sequence>
<comment type="caution">
    <text evidence="4">The sequence shown here is derived from an EMBL/GenBank/DDBJ whole genome shotgun (WGS) entry which is preliminary data.</text>
</comment>
<dbReference type="GO" id="GO:0003723">
    <property type="term" value="F:RNA binding"/>
    <property type="evidence" value="ECO:0007669"/>
    <property type="project" value="UniProtKB-UniRule"/>
</dbReference>
<dbReference type="STRING" id="966.BTA35_0214685"/>
<dbReference type="InterPro" id="IPR001890">
    <property type="entry name" value="RNA-binding_CRM"/>
</dbReference>